<dbReference type="EMBL" id="JABBJJ010000004">
    <property type="protein sequence ID" value="NMO13545.1"/>
    <property type="molecule type" value="Genomic_DNA"/>
</dbReference>
<dbReference type="InterPro" id="IPR032609">
    <property type="entry name" value="DUF4893"/>
</dbReference>
<reference evidence="2 3" key="1">
    <citation type="submission" date="2020-04" db="EMBL/GenBank/DDBJ databases">
        <title>Draft genome of Pyxidicoccus fallax type strain.</title>
        <authorList>
            <person name="Whitworth D.E."/>
        </authorList>
    </citation>
    <scope>NUCLEOTIDE SEQUENCE [LARGE SCALE GENOMIC DNA]</scope>
    <source>
        <strain evidence="2 3">DSM 14698</strain>
    </source>
</reference>
<keyword evidence="3" id="KW-1185">Reference proteome</keyword>
<comment type="caution">
    <text evidence="2">The sequence shown here is derived from an EMBL/GenBank/DDBJ whole genome shotgun (WGS) entry which is preliminary data.</text>
</comment>
<evidence type="ECO:0000313" key="3">
    <source>
        <dbReference type="Proteomes" id="UP000518300"/>
    </source>
</evidence>
<name>A0A848L9L7_9BACT</name>
<dbReference type="Proteomes" id="UP000518300">
    <property type="component" value="Unassembled WGS sequence"/>
</dbReference>
<gene>
    <name evidence="2" type="ORF">HG543_01530</name>
</gene>
<feature type="chain" id="PRO_5032525413" evidence="1">
    <location>
        <begin position="24"/>
        <end position="200"/>
    </location>
</feature>
<evidence type="ECO:0000313" key="2">
    <source>
        <dbReference type="EMBL" id="NMO13545.1"/>
    </source>
</evidence>
<feature type="signal peptide" evidence="1">
    <location>
        <begin position="1"/>
        <end position="23"/>
    </location>
</feature>
<dbReference type="AlphaFoldDB" id="A0A848L9L7"/>
<organism evidence="2 3">
    <name type="scientific">Pyxidicoccus fallax</name>
    <dbReference type="NCBI Taxonomy" id="394095"/>
    <lineage>
        <taxon>Bacteria</taxon>
        <taxon>Pseudomonadati</taxon>
        <taxon>Myxococcota</taxon>
        <taxon>Myxococcia</taxon>
        <taxon>Myxococcales</taxon>
        <taxon>Cystobacterineae</taxon>
        <taxon>Myxococcaceae</taxon>
        <taxon>Pyxidicoccus</taxon>
    </lineage>
</organism>
<sequence length="200" mass="22118">MNRRTAILLIPLFLAGAAPLAWAGEALNWRGVAWPEDVTRVEAAVDRARAFKPEQNDDAKAFTSAQELLARASQPRPLGAIEGNWQVRSIQVVAHGTYAYPRFKARIDRDGENFRFDKLTGSQRRGGTLFPFGDGRTLAFLGGSRVNDEPHVPYSRIGSEQAPSRAESDTSGRLVRIGAKELLLILDASDGGYELYHLRR</sequence>
<dbReference type="Pfam" id="PF16233">
    <property type="entry name" value="DUF4893"/>
    <property type="match status" value="1"/>
</dbReference>
<accession>A0A848L9L7</accession>
<keyword evidence="1" id="KW-0732">Signal</keyword>
<proteinExistence type="predicted"/>
<evidence type="ECO:0000256" key="1">
    <source>
        <dbReference type="SAM" id="SignalP"/>
    </source>
</evidence>
<protein>
    <submittedName>
        <fullName evidence="2">DUF4893 domain-containing protein</fullName>
    </submittedName>
</protein>
<dbReference type="RefSeq" id="WP_169342823.1">
    <property type="nucleotide sequence ID" value="NZ_JABBJJ010000004.1"/>
</dbReference>